<gene>
    <name evidence="2" type="ORF">ZIOFF_019299</name>
</gene>
<keyword evidence="3" id="KW-1185">Reference proteome</keyword>
<evidence type="ECO:0000313" key="3">
    <source>
        <dbReference type="Proteomes" id="UP000734854"/>
    </source>
</evidence>
<sequence length="704" mass="76762">MASLFRARRAASEEGGSGGKTLRDRRGGRAIWTSPYARPPRLALPAPPPPAGSSSWLLGLVSGAGKIISSVFRSDSSSPESSASYSSSSSSGYSSSDSDEDENVGAPKMLTGPNQGLDNSHVVPDRVEGSLAIVPISETKLAIEKLLSQETFSRDECERLTKLLQSRVVDSPLANRDLGHTVDSSGAWLYLKQSPNLPGSFPYSPGDLSPKTPAFSTPDVHNPAVMEAKKWLEEKMLPSNSKVDPALGPCTLNTDMLHHDHPDDASPVDLAKSYMQNLPPWQSPSFDNSALISTMDRRVNLFPERSNHATNSNSLPSFKEFKRKYLSVRSRKSPDSTDNKKPRLVDGQLENYSFKQIDSRELIQRKISKIPSEAVGNHDFLRTMQVSSSLPSAENFNVLAKSLTKHGEGHCSKDVNYSFERTFNADQLTQPLADKSTPTTFTSEQNKTLETSVVAPNKIALPMSTISTLESIVSDGPTDPNLPICLDSNKEVSNPFLTVQEDIVENDVPRESFISASTSIIPGGNFFVEETLHSHEDYESHEADDTTNRENIFHTSSGNETAFWIAQANNSTELSLDSELNPLNMIPHPLHGTEGLANKEFSTNGASSESNHNTQPICLVNKSSTQCSNGEQIVVTTEITTYAPLSVDPPAVQRMDNTNTKSQNGTTMKSIEHALVEAQPSGRNPKKRTAVRVRRGKGRGRGSR</sequence>
<reference evidence="2 3" key="1">
    <citation type="submission" date="2020-08" db="EMBL/GenBank/DDBJ databases">
        <title>Plant Genome Project.</title>
        <authorList>
            <person name="Zhang R.-G."/>
        </authorList>
    </citation>
    <scope>NUCLEOTIDE SEQUENCE [LARGE SCALE GENOMIC DNA]</scope>
    <source>
        <tissue evidence="2">Rhizome</tissue>
    </source>
</reference>
<dbReference type="EMBL" id="JACMSC010000005">
    <property type="protein sequence ID" value="KAG6522162.1"/>
    <property type="molecule type" value="Genomic_DNA"/>
</dbReference>
<dbReference type="AlphaFoldDB" id="A0A8J5LBK2"/>
<feature type="compositionally biased region" description="Polar residues" evidence="1">
    <location>
        <begin position="655"/>
        <end position="667"/>
    </location>
</feature>
<feature type="region of interest" description="Disordered" evidence="1">
    <location>
        <begin position="1"/>
        <end position="55"/>
    </location>
</feature>
<comment type="caution">
    <text evidence="2">The sequence shown here is derived from an EMBL/GenBank/DDBJ whole genome shotgun (WGS) entry which is preliminary data.</text>
</comment>
<feature type="region of interest" description="Disordered" evidence="1">
    <location>
        <begin position="72"/>
        <end position="122"/>
    </location>
</feature>
<feature type="region of interest" description="Disordered" evidence="1">
    <location>
        <begin position="201"/>
        <end position="220"/>
    </location>
</feature>
<evidence type="ECO:0008006" key="4">
    <source>
        <dbReference type="Google" id="ProtNLM"/>
    </source>
</evidence>
<feature type="compositionally biased region" description="Basic residues" evidence="1">
    <location>
        <begin position="684"/>
        <end position="704"/>
    </location>
</feature>
<accession>A0A8J5LBK2</accession>
<dbReference type="Proteomes" id="UP000734854">
    <property type="component" value="Unassembled WGS sequence"/>
</dbReference>
<protein>
    <recommendedName>
        <fullName evidence="4">Protein KAKU4</fullName>
    </recommendedName>
</protein>
<feature type="compositionally biased region" description="Low complexity" evidence="1">
    <location>
        <begin position="72"/>
        <end position="96"/>
    </location>
</feature>
<feature type="compositionally biased region" description="Low complexity" evidence="1">
    <location>
        <begin position="34"/>
        <end position="44"/>
    </location>
</feature>
<feature type="region of interest" description="Disordered" evidence="1">
    <location>
        <begin position="648"/>
        <end position="667"/>
    </location>
</feature>
<proteinExistence type="predicted"/>
<evidence type="ECO:0000256" key="1">
    <source>
        <dbReference type="SAM" id="MobiDB-lite"/>
    </source>
</evidence>
<dbReference type="GO" id="GO:0005635">
    <property type="term" value="C:nuclear envelope"/>
    <property type="evidence" value="ECO:0007669"/>
    <property type="project" value="TreeGrafter"/>
</dbReference>
<dbReference type="PANTHER" id="PTHR33416">
    <property type="entry name" value="NUCLEAR PORE COMPLEX PROTEIN NUP1"/>
    <property type="match status" value="1"/>
</dbReference>
<dbReference type="PANTHER" id="PTHR33416:SF37">
    <property type="entry name" value="OS04G0655600 PROTEIN"/>
    <property type="match status" value="1"/>
</dbReference>
<dbReference type="GO" id="GO:0071763">
    <property type="term" value="P:nuclear membrane organization"/>
    <property type="evidence" value="ECO:0007669"/>
    <property type="project" value="TreeGrafter"/>
</dbReference>
<feature type="region of interest" description="Disordered" evidence="1">
    <location>
        <begin position="676"/>
        <end position="704"/>
    </location>
</feature>
<evidence type="ECO:0000313" key="2">
    <source>
        <dbReference type="EMBL" id="KAG6522162.1"/>
    </source>
</evidence>
<name>A0A8J5LBK2_ZINOF</name>
<organism evidence="2 3">
    <name type="scientific">Zingiber officinale</name>
    <name type="common">Ginger</name>
    <name type="synonym">Amomum zingiber</name>
    <dbReference type="NCBI Taxonomy" id="94328"/>
    <lineage>
        <taxon>Eukaryota</taxon>
        <taxon>Viridiplantae</taxon>
        <taxon>Streptophyta</taxon>
        <taxon>Embryophyta</taxon>
        <taxon>Tracheophyta</taxon>
        <taxon>Spermatophyta</taxon>
        <taxon>Magnoliopsida</taxon>
        <taxon>Liliopsida</taxon>
        <taxon>Zingiberales</taxon>
        <taxon>Zingiberaceae</taxon>
        <taxon>Zingiber</taxon>
    </lineage>
</organism>